<keyword evidence="3" id="KW-1003">Cell membrane</keyword>
<keyword evidence="3" id="KW-0472">Membrane</keyword>
<comment type="subcellular location">
    <subcellularLocation>
        <location evidence="3">Cell membrane</location>
        <topology evidence="3">Lipid-anchor</topology>
    </subcellularLocation>
</comment>
<sequence>MTLAAKRLARDLGSVLLPLIALVSIGGCQAEAPVETAEQAPIATAVKFDAKTYGVPASPRVTSLLAVRKGGGRTTVGKPYRVRGRWYYPKEDPNYSKVGTASWYGPNFHGRLTANGEVYDMNSLSGAHPTFPLPSYARVTNEENGRSIVVRINDRGPFAHGRLVDLSSRVADMLDFKSVGTAKVKLDYIGRAPTDGDDSAMLMASYRPGPEVPAVPDSVMVASNAPATAASEDDAPTLLAAYAPPSVVALPRARPLDALNALAHARPLEATFDAEAEAAVPASLPARAPIPQPRDLMVSAFAAQPEIDGAARAVTALAGTEGDGALASRGDQIVVGVVDDPQLRQVIGEIAQPYGRLIEEPLANGSVALSIDCAAGENSDRLLQALWTVGATDAFVVHEVAG</sequence>
<dbReference type="InterPro" id="IPR034718">
    <property type="entry name" value="RlpA"/>
</dbReference>
<dbReference type="GO" id="GO:0009279">
    <property type="term" value="C:cell outer membrane"/>
    <property type="evidence" value="ECO:0007669"/>
    <property type="project" value="TreeGrafter"/>
</dbReference>
<dbReference type="AlphaFoldDB" id="A0A1T4LXQ7"/>
<reference evidence="6 7" key="1">
    <citation type="submission" date="2017-02" db="EMBL/GenBank/DDBJ databases">
        <authorList>
            <person name="Peterson S.W."/>
        </authorList>
    </citation>
    <scope>NUCLEOTIDE SEQUENCE [LARGE SCALE GENOMIC DNA]</scope>
    <source>
        <strain evidence="6 7">USBA 369</strain>
    </source>
</reference>
<keyword evidence="1 3" id="KW-0456">Lyase</keyword>
<comment type="function">
    <text evidence="3">Lytic transglycosylase with a strong preference for naked glycan strands that lack stem peptides.</text>
</comment>
<evidence type="ECO:0000256" key="4">
    <source>
        <dbReference type="RuleBase" id="RU003495"/>
    </source>
</evidence>
<proteinExistence type="inferred from homology"/>
<organism evidence="6 7">
    <name type="scientific">Consotaella salsifontis</name>
    <dbReference type="NCBI Taxonomy" id="1365950"/>
    <lineage>
        <taxon>Bacteria</taxon>
        <taxon>Pseudomonadati</taxon>
        <taxon>Pseudomonadota</taxon>
        <taxon>Alphaproteobacteria</taxon>
        <taxon>Hyphomicrobiales</taxon>
        <taxon>Aurantimonadaceae</taxon>
        <taxon>Consotaella</taxon>
    </lineage>
</organism>
<dbReference type="EMBL" id="FUXL01000001">
    <property type="protein sequence ID" value="SJZ59298.1"/>
    <property type="molecule type" value="Genomic_DNA"/>
</dbReference>
<evidence type="ECO:0000313" key="6">
    <source>
        <dbReference type="EMBL" id="SJZ59298.1"/>
    </source>
</evidence>
<dbReference type="PANTHER" id="PTHR34183:SF1">
    <property type="entry name" value="ENDOLYTIC PEPTIDOGLYCAN TRANSGLYCOSYLASE RLPA"/>
    <property type="match status" value="1"/>
</dbReference>
<dbReference type="RefSeq" id="WP_078706670.1">
    <property type="nucleotide sequence ID" value="NZ_FUXL01000001.1"/>
</dbReference>
<dbReference type="GO" id="GO:0008932">
    <property type="term" value="F:lytic endotransglycosylase activity"/>
    <property type="evidence" value="ECO:0007669"/>
    <property type="project" value="UniProtKB-UniRule"/>
</dbReference>
<dbReference type="SUPFAM" id="SSF50685">
    <property type="entry name" value="Barwin-like endoglucanases"/>
    <property type="match status" value="1"/>
</dbReference>
<dbReference type="EC" id="4.2.2.-" evidence="3"/>
<accession>A0A1T4LXQ7</accession>
<dbReference type="Proteomes" id="UP000190135">
    <property type="component" value="Unassembled WGS sequence"/>
</dbReference>
<dbReference type="CDD" id="cd22268">
    <property type="entry name" value="DPBB_RlpA-like"/>
    <property type="match status" value="1"/>
</dbReference>
<keyword evidence="2 3" id="KW-0961">Cell wall biogenesis/degradation</keyword>
<gene>
    <name evidence="3" type="primary">rlpA</name>
    <name evidence="6" type="ORF">SAMN05428963_101402</name>
</gene>
<comment type="similarity">
    <text evidence="3 4">Belongs to the RlpA family.</text>
</comment>
<dbReference type="GO" id="GO:0000270">
    <property type="term" value="P:peptidoglycan metabolic process"/>
    <property type="evidence" value="ECO:0007669"/>
    <property type="project" value="UniProtKB-UniRule"/>
</dbReference>
<dbReference type="OrthoDB" id="9779128at2"/>
<evidence type="ECO:0000259" key="5">
    <source>
        <dbReference type="Pfam" id="PF03330"/>
    </source>
</evidence>
<evidence type="ECO:0000256" key="1">
    <source>
        <dbReference type="ARBA" id="ARBA00023239"/>
    </source>
</evidence>
<dbReference type="PANTHER" id="PTHR34183">
    <property type="entry name" value="ENDOLYTIC PEPTIDOGLYCAN TRANSGLYCOSYLASE RLPA"/>
    <property type="match status" value="1"/>
</dbReference>
<dbReference type="InterPro" id="IPR036908">
    <property type="entry name" value="RlpA-like_sf"/>
</dbReference>
<evidence type="ECO:0000256" key="3">
    <source>
        <dbReference type="HAMAP-Rule" id="MF_02071"/>
    </source>
</evidence>
<dbReference type="PROSITE" id="PS51257">
    <property type="entry name" value="PROKAR_LIPOPROTEIN"/>
    <property type="match status" value="1"/>
</dbReference>
<dbReference type="HAMAP" id="MF_02071">
    <property type="entry name" value="RlpA"/>
    <property type="match status" value="1"/>
</dbReference>
<dbReference type="NCBIfam" id="TIGR00413">
    <property type="entry name" value="rlpA"/>
    <property type="match status" value="1"/>
</dbReference>
<dbReference type="Pfam" id="PF03330">
    <property type="entry name" value="DPBB_1"/>
    <property type="match status" value="1"/>
</dbReference>
<evidence type="ECO:0000313" key="7">
    <source>
        <dbReference type="Proteomes" id="UP000190135"/>
    </source>
</evidence>
<dbReference type="STRING" id="1365950.SAMN05428963_101402"/>
<dbReference type="InterPro" id="IPR009009">
    <property type="entry name" value="RlpA-like_DPBB"/>
</dbReference>
<keyword evidence="3 6" id="KW-0449">Lipoprotein</keyword>
<keyword evidence="7" id="KW-1185">Reference proteome</keyword>
<keyword evidence="3" id="KW-0564">Palmitate</keyword>
<name>A0A1T4LXQ7_9HYPH</name>
<dbReference type="InterPro" id="IPR012997">
    <property type="entry name" value="RplA"/>
</dbReference>
<dbReference type="GO" id="GO:0005886">
    <property type="term" value="C:plasma membrane"/>
    <property type="evidence" value="ECO:0007669"/>
    <property type="project" value="UniProtKB-SubCell"/>
</dbReference>
<protein>
    <recommendedName>
        <fullName evidence="3">Endolytic peptidoglycan transglycosylase RlpA</fullName>
        <ecNumber evidence="3">4.2.2.-</ecNumber>
    </recommendedName>
</protein>
<feature type="domain" description="RlpA-like protein double-psi beta-barrel" evidence="5">
    <location>
        <begin position="98"/>
        <end position="185"/>
    </location>
</feature>
<dbReference type="GO" id="GO:0071555">
    <property type="term" value="P:cell wall organization"/>
    <property type="evidence" value="ECO:0007669"/>
    <property type="project" value="UniProtKB-KW"/>
</dbReference>
<evidence type="ECO:0000256" key="2">
    <source>
        <dbReference type="ARBA" id="ARBA00023316"/>
    </source>
</evidence>
<dbReference type="Gene3D" id="2.40.40.10">
    <property type="entry name" value="RlpA-like domain"/>
    <property type="match status" value="1"/>
</dbReference>